<dbReference type="InterPro" id="IPR012551">
    <property type="entry name" value="DUF1707_SHOCT-like"/>
</dbReference>
<keyword evidence="3" id="KW-1185">Reference proteome</keyword>
<name>A0ABS2KWY5_9NOCA</name>
<dbReference type="PANTHER" id="PTHR40763:SF5">
    <property type="entry name" value="MEMBRANE PROTEIN"/>
    <property type="match status" value="1"/>
</dbReference>
<sequence>MTGDGTDPRNMRVSDAEREHVGGLLQRAVGQGMLSLGEFTERMDSVLAAKTRGELNTVLVDLPGMTLQGGPPQQAGPPAVVPSDALAPAPGYPATTDGAPVDIRATMSTVTRSGTWTAPSAIRVASKMATVTLDFSSAVLTSREVRIDVDDYCSTITVVVPEGASVDLDGVDTMGGSATNKVRSRPVEGGLHVVVRGRIRFGSVTAKHPFGTSIKRMFG</sequence>
<accession>A0ABS2KWY5</accession>
<dbReference type="EMBL" id="JAFBBK010000001">
    <property type="protein sequence ID" value="MBM7416448.1"/>
    <property type="molecule type" value="Genomic_DNA"/>
</dbReference>
<dbReference type="Proteomes" id="UP000703038">
    <property type="component" value="Unassembled WGS sequence"/>
</dbReference>
<organism evidence="2 3">
    <name type="scientific">Rhodococcoides corynebacterioides</name>
    <dbReference type="NCBI Taxonomy" id="53972"/>
    <lineage>
        <taxon>Bacteria</taxon>
        <taxon>Bacillati</taxon>
        <taxon>Actinomycetota</taxon>
        <taxon>Actinomycetes</taxon>
        <taxon>Mycobacteriales</taxon>
        <taxon>Nocardiaceae</taxon>
        <taxon>Rhodococcoides</taxon>
    </lineage>
</organism>
<reference evidence="2 3" key="1">
    <citation type="submission" date="2021-01" db="EMBL/GenBank/DDBJ databases">
        <title>Genomics of switchgrass bacterial isolates.</title>
        <authorList>
            <person name="Shade A."/>
        </authorList>
    </citation>
    <scope>NUCLEOTIDE SEQUENCE [LARGE SCALE GENOMIC DNA]</scope>
    <source>
        <strain evidence="2 3">PvP111</strain>
    </source>
</reference>
<dbReference type="RefSeq" id="WP_204869251.1">
    <property type="nucleotide sequence ID" value="NZ_JAFBBK010000001.1"/>
</dbReference>
<evidence type="ECO:0000259" key="1">
    <source>
        <dbReference type="Pfam" id="PF08044"/>
    </source>
</evidence>
<dbReference type="PANTHER" id="PTHR40763">
    <property type="entry name" value="MEMBRANE PROTEIN-RELATED"/>
    <property type="match status" value="1"/>
</dbReference>
<protein>
    <recommendedName>
        <fullName evidence="1">DUF1707 domain-containing protein</fullName>
    </recommendedName>
</protein>
<feature type="domain" description="DUF1707" evidence="1">
    <location>
        <begin position="11"/>
        <end position="63"/>
    </location>
</feature>
<dbReference type="Pfam" id="PF08044">
    <property type="entry name" value="DUF1707"/>
    <property type="match status" value="1"/>
</dbReference>
<gene>
    <name evidence="2" type="ORF">JOE42_003181</name>
</gene>
<comment type="caution">
    <text evidence="2">The sequence shown here is derived from an EMBL/GenBank/DDBJ whole genome shotgun (WGS) entry which is preliminary data.</text>
</comment>
<evidence type="ECO:0000313" key="2">
    <source>
        <dbReference type="EMBL" id="MBM7416448.1"/>
    </source>
</evidence>
<evidence type="ECO:0000313" key="3">
    <source>
        <dbReference type="Proteomes" id="UP000703038"/>
    </source>
</evidence>
<proteinExistence type="predicted"/>